<keyword evidence="1" id="KW-1133">Transmembrane helix</keyword>
<comment type="caution">
    <text evidence="2">The sequence shown here is derived from an EMBL/GenBank/DDBJ whole genome shotgun (WGS) entry which is preliminary data.</text>
</comment>
<proteinExistence type="predicted"/>
<dbReference type="AlphaFoldDB" id="A0A1T3M9M9"/>
<dbReference type="EMBL" id="MAHX01000021">
    <property type="protein sequence ID" value="OPC61322.1"/>
    <property type="molecule type" value="Genomic_DNA"/>
</dbReference>
<sequence length="153" mass="17942">MKSADEKAKRKEWVIIFIITMVSITIGILIYKHLNSLHQKKKILKQTADDIKKNVTSKLDNELVILAKNNDASFLVKFQETYPEFIAELLKINPDMESSELYFCALLKLNFSSREIANYTFVQIASVQQRKRRLRKRLNINAESDIYKFLKEL</sequence>
<feature type="transmembrane region" description="Helical" evidence="1">
    <location>
        <begin position="12"/>
        <end position="31"/>
    </location>
</feature>
<protein>
    <recommendedName>
        <fullName evidence="4">HTH luxR-type domain-containing protein</fullName>
    </recommendedName>
</protein>
<organism evidence="2 3">
    <name type="scientific">Elizabethkingia occulta</name>
    <dbReference type="NCBI Taxonomy" id="1867263"/>
    <lineage>
        <taxon>Bacteria</taxon>
        <taxon>Pseudomonadati</taxon>
        <taxon>Bacteroidota</taxon>
        <taxon>Flavobacteriia</taxon>
        <taxon>Flavobacteriales</taxon>
        <taxon>Weeksellaceae</taxon>
        <taxon>Elizabethkingia</taxon>
    </lineage>
</organism>
<name>A0A1T3M9M9_9FLAO</name>
<reference evidence="2 3" key="1">
    <citation type="submission" date="2016-06" db="EMBL/GenBank/DDBJ databases">
        <title>Revisiting the taxonomy of the Elizabethkingia Genus based on Whole-Genome Sequencing, Optical Mapping, and MALDI-TOF.</title>
        <authorList>
            <person name="Nicholson A.C."/>
        </authorList>
    </citation>
    <scope>NUCLEOTIDE SEQUENCE [LARGE SCALE GENOMIC DNA]</scope>
    <source>
        <strain evidence="2 3">G4070</strain>
    </source>
</reference>
<gene>
    <name evidence="2" type="ORF">BAZ10_11675</name>
</gene>
<evidence type="ECO:0008006" key="4">
    <source>
        <dbReference type="Google" id="ProtNLM"/>
    </source>
</evidence>
<evidence type="ECO:0000313" key="2">
    <source>
        <dbReference type="EMBL" id="OPC61322.1"/>
    </source>
</evidence>
<evidence type="ECO:0000256" key="1">
    <source>
        <dbReference type="SAM" id="Phobius"/>
    </source>
</evidence>
<evidence type="ECO:0000313" key="3">
    <source>
        <dbReference type="Proteomes" id="UP000190813"/>
    </source>
</evidence>
<keyword evidence="1" id="KW-0472">Membrane</keyword>
<dbReference type="Proteomes" id="UP000190813">
    <property type="component" value="Unassembled WGS sequence"/>
</dbReference>
<keyword evidence="1" id="KW-0812">Transmembrane</keyword>
<keyword evidence="3" id="KW-1185">Reference proteome</keyword>
<accession>A0A1T3M9M9</accession>